<dbReference type="SMART" id="SM00382">
    <property type="entry name" value="AAA"/>
    <property type="match status" value="2"/>
</dbReference>
<keyword evidence="2" id="KW-0813">Transport</keyword>
<dbReference type="SUPFAM" id="SSF52540">
    <property type="entry name" value="P-loop containing nucleoside triphosphate hydrolases"/>
    <property type="match status" value="2"/>
</dbReference>
<proteinExistence type="inferred from homology"/>
<comment type="similarity">
    <text evidence="1">Belongs to the ABC transporter superfamily.</text>
</comment>
<dbReference type="GO" id="GO:0016887">
    <property type="term" value="F:ATP hydrolysis activity"/>
    <property type="evidence" value="ECO:0007669"/>
    <property type="project" value="InterPro"/>
</dbReference>
<dbReference type="InterPro" id="IPR003593">
    <property type="entry name" value="AAA+_ATPase"/>
</dbReference>
<gene>
    <name evidence="6" type="ORF">PhaeoP88_02538</name>
</gene>
<dbReference type="EMBL" id="CP010725">
    <property type="protein sequence ID" value="AUQ99893.1"/>
    <property type="molecule type" value="Genomic_DNA"/>
</dbReference>
<evidence type="ECO:0000256" key="1">
    <source>
        <dbReference type="ARBA" id="ARBA00005417"/>
    </source>
</evidence>
<dbReference type="PROSITE" id="PS50893">
    <property type="entry name" value="ABC_TRANSPORTER_2"/>
    <property type="match status" value="2"/>
</dbReference>
<reference evidence="6 7" key="2">
    <citation type="journal article" date="2017" name="Genome Biol. Evol.">
        <title>Trajectories and Drivers of Genome Evolution in Surface-Associated Marine Phaeobacter.</title>
        <authorList>
            <person name="Freese H.M."/>
            <person name="Sikorski J."/>
            <person name="Bunk B."/>
            <person name="Scheuner C."/>
            <person name="Meier-Kolthoff J.P."/>
            <person name="Sproer C."/>
            <person name="Gram L."/>
            <person name="Overmann J."/>
        </authorList>
    </citation>
    <scope>NUCLEOTIDE SEQUENCE [LARGE SCALE GENOMIC DNA]</scope>
    <source>
        <strain evidence="6 7">P88</strain>
    </source>
</reference>
<dbReference type="InterPro" id="IPR003439">
    <property type="entry name" value="ABC_transporter-like_ATP-bd"/>
</dbReference>
<dbReference type="InterPro" id="IPR027417">
    <property type="entry name" value="P-loop_NTPase"/>
</dbReference>
<name>A0A2I7KBD2_9RHOB</name>
<protein>
    <submittedName>
        <fullName evidence="6">ABC transporter, ATP-binding protein</fullName>
    </submittedName>
</protein>
<evidence type="ECO:0000259" key="5">
    <source>
        <dbReference type="PROSITE" id="PS50893"/>
    </source>
</evidence>
<dbReference type="GO" id="GO:0005524">
    <property type="term" value="F:ATP binding"/>
    <property type="evidence" value="ECO:0007669"/>
    <property type="project" value="UniProtKB-KW"/>
</dbReference>
<sequence length="476" mass="51635">MHSLEVRNMTLSAGQLSLDVPQMQFTQGRTCCVIGRSGSGKSLFAAALSGLPVPDLKVSGDILLDHQPAAGPLWRDHVFVLPQEPAAALDPTMPVRKQLAQILRWRRDPRCPWASTEDLFAQVGLKPADGLKFPGQLSGGMQQRVMIAMALAARASFVIADEPTKGLDQTSKLRTIGLFKLLKQTGRGLVIITHDLNVARDLADDLVIFEQGKIAEQGDAAQILNGSGSQAAQAMIKSEPQMWPEKCIRTENNAAPVLSIQDVTFEFAKGAPVVNGATLDIREGEVVGLLGPSGVGKSTLADICLGLLKPSSGSVRWFGETADRKLIRAERTKFQKLFQNPASAFPPNIILGDVFDKLTPASGTGFYSKSALMTKLNLDPSVLLRRPDQLSGGELQRLLIVRVLLAQPRFLVCDEPSSRLDMSIQRLAIDIIADNAAQTLAAVLLISHDKTVLQKRADRFFEFTKSGLLEQRASTF</sequence>
<feature type="domain" description="ABC transporter" evidence="5">
    <location>
        <begin position="1"/>
        <end position="236"/>
    </location>
</feature>
<dbReference type="Pfam" id="PF00005">
    <property type="entry name" value="ABC_tran"/>
    <property type="match status" value="2"/>
</dbReference>
<evidence type="ECO:0000256" key="3">
    <source>
        <dbReference type="ARBA" id="ARBA00022741"/>
    </source>
</evidence>
<keyword evidence="4 6" id="KW-0067">ATP-binding</keyword>
<evidence type="ECO:0000256" key="4">
    <source>
        <dbReference type="ARBA" id="ARBA00022840"/>
    </source>
</evidence>
<evidence type="ECO:0000313" key="7">
    <source>
        <dbReference type="Proteomes" id="UP000236447"/>
    </source>
</evidence>
<dbReference type="AlphaFoldDB" id="A0A2I7KBD2"/>
<reference evidence="6 7" key="1">
    <citation type="journal article" date="2017" name="Front. Microbiol.">
        <title>Phaeobacter piscinae sp. nov., a species of the Roseobacter group and potential aquaculture probiont.</title>
        <authorList>
            <person name="Sonnenschein E.C."/>
            <person name="Phippen C.B.W."/>
            <person name="Nielsen K.F."/>
            <person name="Mateiu R.V."/>
            <person name="Melchiorsen J."/>
            <person name="Gram L."/>
            <person name="Overmann J."/>
            <person name="Freese H.M."/>
        </authorList>
    </citation>
    <scope>NUCLEOTIDE SEQUENCE [LARGE SCALE GENOMIC DNA]</scope>
    <source>
        <strain evidence="6 7">P88</strain>
    </source>
</reference>
<organism evidence="6 7">
    <name type="scientific">Phaeobacter inhibens</name>
    <dbReference type="NCBI Taxonomy" id="221822"/>
    <lineage>
        <taxon>Bacteria</taxon>
        <taxon>Pseudomonadati</taxon>
        <taxon>Pseudomonadota</taxon>
        <taxon>Alphaproteobacteria</taxon>
        <taxon>Rhodobacterales</taxon>
        <taxon>Roseobacteraceae</taxon>
        <taxon>Phaeobacter</taxon>
    </lineage>
</organism>
<accession>A0A2I7KBD2</accession>
<keyword evidence="3" id="KW-0547">Nucleotide-binding</keyword>
<dbReference type="InterPro" id="IPR017871">
    <property type="entry name" value="ABC_transporter-like_CS"/>
</dbReference>
<evidence type="ECO:0000256" key="2">
    <source>
        <dbReference type="ARBA" id="ARBA00022448"/>
    </source>
</evidence>
<dbReference type="PANTHER" id="PTHR43776">
    <property type="entry name" value="TRANSPORT ATP-BINDING PROTEIN"/>
    <property type="match status" value="1"/>
</dbReference>
<feature type="domain" description="ABC transporter" evidence="5">
    <location>
        <begin position="258"/>
        <end position="476"/>
    </location>
</feature>
<evidence type="ECO:0000313" key="6">
    <source>
        <dbReference type="EMBL" id="AUQ99893.1"/>
    </source>
</evidence>
<dbReference type="GO" id="GO:0055085">
    <property type="term" value="P:transmembrane transport"/>
    <property type="evidence" value="ECO:0007669"/>
    <property type="project" value="UniProtKB-ARBA"/>
</dbReference>
<dbReference type="Proteomes" id="UP000236447">
    <property type="component" value="Chromosome"/>
</dbReference>
<dbReference type="PROSITE" id="PS00211">
    <property type="entry name" value="ABC_TRANSPORTER_1"/>
    <property type="match status" value="2"/>
</dbReference>
<dbReference type="PANTHER" id="PTHR43776:SF7">
    <property type="entry name" value="D,D-DIPEPTIDE TRANSPORT ATP-BINDING PROTEIN DDPF-RELATED"/>
    <property type="match status" value="1"/>
</dbReference>
<dbReference type="InterPro" id="IPR050319">
    <property type="entry name" value="ABC_transp_ATP-bind"/>
</dbReference>
<dbReference type="Gene3D" id="3.40.50.300">
    <property type="entry name" value="P-loop containing nucleotide triphosphate hydrolases"/>
    <property type="match status" value="2"/>
</dbReference>